<sequence length="169" mass="20015">MNRPITIQAYKYGGRLHYEWPAEVIDQNEHYVMVLCRAGRALTHHTKGEAFKMPYPSIEIFFFNEWYTCAVTFHTAERLMYYCNIAMPVELKDDTLSFLDLDLDVLKEPDEDWKVVDRDEFIAHQKELNYPADLIARAELALEQLQQQIAMDQFPFNGEIDYPLLQRFL</sequence>
<dbReference type="PANTHER" id="PTHR39159:SF1">
    <property type="entry name" value="UPF0374 PROTEIN YGAC"/>
    <property type="match status" value="1"/>
</dbReference>
<dbReference type="Gene3D" id="2.40.380.10">
    <property type="entry name" value="FomD-like"/>
    <property type="match status" value="1"/>
</dbReference>
<dbReference type="Pfam" id="PF04167">
    <property type="entry name" value="DUF402"/>
    <property type="match status" value="1"/>
</dbReference>
<dbReference type="EMBL" id="JBHSTE010000004">
    <property type="protein sequence ID" value="MFC6333581.1"/>
    <property type="molecule type" value="Genomic_DNA"/>
</dbReference>
<organism evidence="3 4">
    <name type="scientific">Paenibacillus septentrionalis</name>
    <dbReference type="NCBI Taxonomy" id="429342"/>
    <lineage>
        <taxon>Bacteria</taxon>
        <taxon>Bacillati</taxon>
        <taxon>Bacillota</taxon>
        <taxon>Bacilli</taxon>
        <taxon>Bacillales</taxon>
        <taxon>Paenibacillaceae</taxon>
        <taxon>Paenibacillus</taxon>
    </lineage>
</organism>
<dbReference type="InterPro" id="IPR035930">
    <property type="entry name" value="FomD-like_sf"/>
</dbReference>
<name>A0ABW1V818_9BACL</name>
<dbReference type="SUPFAM" id="SSF159234">
    <property type="entry name" value="FomD-like"/>
    <property type="match status" value="1"/>
</dbReference>
<comment type="caution">
    <text evidence="3">The sequence shown here is derived from an EMBL/GenBank/DDBJ whole genome shotgun (WGS) entry which is preliminary data.</text>
</comment>
<dbReference type="Proteomes" id="UP001596233">
    <property type="component" value="Unassembled WGS sequence"/>
</dbReference>
<dbReference type="InterPro" id="IPR007295">
    <property type="entry name" value="DUF402"/>
</dbReference>
<keyword evidence="4" id="KW-1185">Reference proteome</keyword>
<keyword evidence="1" id="KW-0378">Hydrolase</keyword>
<evidence type="ECO:0000313" key="4">
    <source>
        <dbReference type="Proteomes" id="UP001596233"/>
    </source>
</evidence>
<gene>
    <name evidence="3" type="ORF">ACFP56_13210</name>
</gene>
<dbReference type="RefSeq" id="WP_379235200.1">
    <property type="nucleotide sequence ID" value="NZ_JBHSTE010000004.1"/>
</dbReference>
<protein>
    <submittedName>
        <fullName evidence="3">DUF402 domain-containing protein</fullName>
    </submittedName>
</protein>
<feature type="domain" description="DUF402" evidence="2">
    <location>
        <begin position="14"/>
        <end position="153"/>
    </location>
</feature>
<evidence type="ECO:0000259" key="2">
    <source>
        <dbReference type="Pfam" id="PF04167"/>
    </source>
</evidence>
<evidence type="ECO:0000256" key="1">
    <source>
        <dbReference type="ARBA" id="ARBA00022801"/>
    </source>
</evidence>
<reference evidence="4" key="1">
    <citation type="journal article" date="2019" name="Int. J. Syst. Evol. Microbiol.">
        <title>The Global Catalogue of Microorganisms (GCM) 10K type strain sequencing project: providing services to taxonomists for standard genome sequencing and annotation.</title>
        <authorList>
            <consortium name="The Broad Institute Genomics Platform"/>
            <consortium name="The Broad Institute Genome Sequencing Center for Infectious Disease"/>
            <person name="Wu L."/>
            <person name="Ma J."/>
        </authorList>
    </citation>
    <scope>NUCLEOTIDE SEQUENCE [LARGE SCALE GENOMIC DNA]</scope>
    <source>
        <strain evidence="4">PCU 280</strain>
    </source>
</reference>
<dbReference type="PANTHER" id="PTHR39159">
    <property type="match status" value="1"/>
</dbReference>
<dbReference type="InterPro" id="IPR050212">
    <property type="entry name" value="Ntdp-like"/>
</dbReference>
<evidence type="ECO:0000313" key="3">
    <source>
        <dbReference type="EMBL" id="MFC6333581.1"/>
    </source>
</evidence>
<proteinExistence type="predicted"/>
<accession>A0ABW1V818</accession>